<name>W1XT12_9ZZZZ</name>
<reference evidence="1" key="1">
    <citation type="submission" date="2013-12" db="EMBL/GenBank/DDBJ databases">
        <title>A Varibaculum cambriense genome reconstructed from a premature infant gut community with otherwise low bacterial novelty that shifts toward anaerobic metabolism during the third week of life.</title>
        <authorList>
            <person name="Brown C.T."/>
            <person name="Sharon I."/>
            <person name="Thomas B.C."/>
            <person name="Castelle C.J."/>
            <person name="Morowitz M.J."/>
            <person name="Banfield J.F."/>
        </authorList>
    </citation>
    <scope>NUCLEOTIDE SEQUENCE</scope>
</reference>
<feature type="non-terminal residue" evidence="1">
    <location>
        <position position="1"/>
    </location>
</feature>
<dbReference type="EMBL" id="AZMM01012026">
    <property type="protein sequence ID" value="ETJ33518.1"/>
    <property type="molecule type" value="Genomic_DNA"/>
</dbReference>
<comment type="caution">
    <text evidence="1">The sequence shown here is derived from an EMBL/GenBank/DDBJ whole genome shotgun (WGS) entry which is preliminary data.</text>
</comment>
<proteinExistence type="predicted"/>
<gene>
    <name evidence="1" type="ORF">Q604_UNBC12026G0001</name>
</gene>
<protein>
    <submittedName>
        <fullName evidence="1">Uncharacterized protein</fullName>
    </submittedName>
</protein>
<dbReference type="AlphaFoldDB" id="W1XT12"/>
<accession>W1XT12</accession>
<sequence>HLENDGVEALTDEILKNIKKK</sequence>
<organism evidence="1">
    <name type="scientific">human gut metagenome</name>
    <dbReference type="NCBI Taxonomy" id="408170"/>
    <lineage>
        <taxon>unclassified sequences</taxon>
        <taxon>metagenomes</taxon>
        <taxon>organismal metagenomes</taxon>
    </lineage>
</organism>
<evidence type="ECO:0000313" key="1">
    <source>
        <dbReference type="EMBL" id="ETJ33518.1"/>
    </source>
</evidence>